<organism evidence="1 2">
    <name type="scientific">Venturia inaequalis</name>
    <name type="common">Apple scab fungus</name>
    <dbReference type="NCBI Taxonomy" id="5025"/>
    <lineage>
        <taxon>Eukaryota</taxon>
        <taxon>Fungi</taxon>
        <taxon>Dikarya</taxon>
        <taxon>Ascomycota</taxon>
        <taxon>Pezizomycotina</taxon>
        <taxon>Dothideomycetes</taxon>
        <taxon>Pleosporomycetidae</taxon>
        <taxon>Venturiales</taxon>
        <taxon>Venturiaceae</taxon>
        <taxon>Venturia</taxon>
    </lineage>
</organism>
<gene>
    <name evidence="1" type="ORF">BLS_007919</name>
</gene>
<accession>A0A8H3U7E3</accession>
<dbReference type="SUPFAM" id="SSF49742">
    <property type="entry name" value="PHM/PNGase F"/>
    <property type="match status" value="1"/>
</dbReference>
<sequence>MTAIIPSQKSYKIETGNQFPPSIPRQGVKRSRYWYGPYEIRALNSSVKLGNGRSGDPGGTAWNYIGGDLPKDITILSANVSVVYADGSLIGTSNGLYNHHLLVVDLSKKPPTIATCPSGRGAEPPGLSMWAGSSEDKGGSMFTTDDGKFNSGYYVGKDDKVTMAGDIVNFTNEKKIVYTMIDIQYVEGKPEGHQEAVTQLWNVGQCEGEGKVGFDIPKPRPDQKKFALRSQNMTMVQDGTFLAFRGHLHEGGTEVIATLNGEEVCRSGAIYSGPSTTPGDQGALSAMQYCNKSIKVKKGDIMTLEANYDLELHPPRMQHGGGMAGEMGIMSIFFAAEPTKAN</sequence>
<proteinExistence type="predicted"/>
<evidence type="ECO:0000313" key="2">
    <source>
        <dbReference type="Proteomes" id="UP000433883"/>
    </source>
</evidence>
<comment type="caution">
    <text evidence="1">The sequence shown here is derived from an EMBL/GenBank/DDBJ whole genome shotgun (WGS) entry which is preliminary data.</text>
</comment>
<reference evidence="1 2" key="1">
    <citation type="submission" date="2019-11" db="EMBL/GenBank/DDBJ databases">
        <title>Venturia inaequalis Genome Resource.</title>
        <authorList>
            <person name="Lichtner F.J."/>
        </authorList>
    </citation>
    <scope>NUCLEOTIDE SEQUENCE [LARGE SCALE GENOMIC DNA]</scope>
    <source>
        <strain evidence="1">Bline_iso_100314</strain>
    </source>
</reference>
<evidence type="ECO:0000313" key="1">
    <source>
        <dbReference type="EMBL" id="KAE9965012.1"/>
    </source>
</evidence>
<dbReference type="AlphaFoldDB" id="A0A8H3U7E3"/>
<dbReference type="GO" id="GO:0003824">
    <property type="term" value="F:catalytic activity"/>
    <property type="evidence" value="ECO:0007669"/>
    <property type="project" value="InterPro"/>
</dbReference>
<dbReference type="InterPro" id="IPR008977">
    <property type="entry name" value="PHM/PNGase_F_dom_sf"/>
</dbReference>
<name>A0A8H3U7E3_VENIN</name>
<dbReference type="EMBL" id="WNWQ01000646">
    <property type="protein sequence ID" value="KAE9965012.1"/>
    <property type="molecule type" value="Genomic_DNA"/>
</dbReference>
<protein>
    <submittedName>
        <fullName evidence="1">Uncharacterized protein</fullName>
    </submittedName>
</protein>
<dbReference type="Pfam" id="PF07712">
    <property type="entry name" value="SURNod19"/>
    <property type="match status" value="1"/>
</dbReference>
<dbReference type="Proteomes" id="UP000433883">
    <property type="component" value="Unassembled WGS sequence"/>
</dbReference>
<dbReference type="InterPro" id="IPR011692">
    <property type="entry name" value="Stress_up-reg_Nod19"/>
</dbReference>